<reference evidence="1" key="1">
    <citation type="submission" date="2023-01" db="EMBL/GenBank/DDBJ databases">
        <authorList>
            <person name="Piombo E."/>
        </authorList>
    </citation>
    <scope>NUCLEOTIDE SEQUENCE</scope>
</reference>
<sequence>MAVIRRPAKVQVTDARYGGAILTHTSARSPGGPSDSGIMHAVRIAEQLQTIVDSDDEGGLFLDVIGFDPRGVGYTPTKLECFADYLSRRYWQITVAAERALASGNVSFASKLARGQSIA</sequence>
<gene>
    <name evidence="1" type="ORF">CCHLO57077_00015662</name>
</gene>
<dbReference type="AlphaFoldDB" id="A0AA35Q1D4"/>
<organism evidence="1 2">
    <name type="scientific">Clonostachys chloroleuca</name>
    <dbReference type="NCBI Taxonomy" id="1926264"/>
    <lineage>
        <taxon>Eukaryota</taxon>
        <taxon>Fungi</taxon>
        <taxon>Dikarya</taxon>
        <taxon>Ascomycota</taxon>
        <taxon>Pezizomycotina</taxon>
        <taxon>Sordariomycetes</taxon>
        <taxon>Hypocreomycetidae</taxon>
        <taxon>Hypocreales</taxon>
        <taxon>Bionectriaceae</taxon>
        <taxon>Clonostachys</taxon>
    </lineage>
</organism>
<dbReference type="EMBL" id="CABFNP030000813">
    <property type="protein sequence ID" value="CAI6088157.1"/>
    <property type="molecule type" value="Genomic_DNA"/>
</dbReference>
<evidence type="ECO:0000313" key="1">
    <source>
        <dbReference type="EMBL" id="CAI6088157.1"/>
    </source>
</evidence>
<dbReference type="Proteomes" id="UP001160390">
    <property type="component" value="Unassembled WGS sequence"/>
</dbReference>
<keyword evidence="2" id="KW-1185">Reference proteome</keyword>
<comment type="caution">
    <text evidence="1">The sequence shown here is derived from an EMBL/GenBank/DDBJ whole genome shotgun (WGS) entry which is preliminary data.</text>
</comment>
<proteinExistence type="predicted"/>
<evidence type="ECO:0000313" key="2">
    <source>
        <dbReference type="Proteomes" id="UP001160390"/>
    </source>
</evidence>
<name>A0AA35Q1D4_9HYPO</name>
<accession>A0AA35Q1D4</accession>
<protein>
    <submittedName>
        <fullName evidence="1">Uncharacterized protein</fullName>
    </submittedName>
</protein>
<feature type="non-terminal residue" evidence="1">
    <location>
        <position position="119"/>
    </location>
</feature>